<proteinExistence type="predicted"/>
<protein>
    <submittedName>
        <fullName evidence="2">Uncharacterized protein</fullName>
    </submittedName>
</protein>
<dbReference type="OrthoDB" id="1930512at2759"/>
<dbReference type="PANTHER" id="PTHR14791">
    <property type="entry name" value="BOMB/KIRA PROTEINS"/>
    <property type="match status" value="1"/>
</dbReference>
<feature type="region of interest" description="Disordered" evidence="1">
    <location>
        <begin position="110"/>
        <end position="151"/>
    </location>
</feature>
<feature type="compositionally biased region" description="Low complexity" evidence="1">
    <location>
        <begin position="136"/>
        <end position="148"/>
    </location>
</feature>
<dbReference type="PANTHER" id="PTHR14791:SF29">
    <property type="entry name" value="PROTEIN KIBRA"/>
    <property type="match status" value="1"/>
</dbReference>
<evidence type="ECO:0000313" key="2">
    <source>
        <dbReference type="EMBL" id="VFQ87618.1"/>
    </source>
</evidence>
<dbReference type="Proteomes" id="UP000595140">
    <property type="component" value="Unassembled WGS sequence"/>
</dbReference>
<evidence type="ECO:0000256" key="1">
    <source>
        <dbReference type="SAM" id="MobiDB-lite"/>
    </source>
</evidence>
<name>A0A484MHP3_9ASTE</name>
<dbReference type="InterPro" id="IPR051105">
    <property type="entry name" value="WWC/KIBRA_Hippo_Reg"/>
</dbReference>
<sequence length="209" mass="21878">MTTERDGGGGYGYGSGGSGGYSYGWGGKGGYGGRGWGGPGGGGGSWGGGGGGSWGGGGGGGCHHGCCGHYNRWGGCKYCCHNAEEAVSYLKREVYYINWRTGKRVKEDPRITAVDDDDEEEDYEEDDDDEDDVSDGESGSSSSSSEESAILKDAHRLGRPENSTAAVLVVAGCQSCLMYFMVPKEVKSCPKCFGQLLHFDRSDPSSCPP</sequence>
<gene>
    <name evidence="2" type="ORF">CCAM_LOCUS29394</name>
</gene>
<feature type="compositionally biased region" description="Acidic residues" evidence="1">
    <location>
        <begin position="114"/>
        <end position="135"/>
    </location>
</feature>
<evidence type="ECO:0000313" key="3">
    <source>
        <dbReference type="Proteomes" id="UP000595140"/>
    </source>
</evidence>
<keyword evidence="3" id="KW-1185">Reference proteome</keyword>
<organism evidence="2 3">
    <name type="scientific">Cuscuta campestris</name>
    <dbReference type="NCBI Taxonomy" id="132261"/>
    <lineage>
        <taxon>Eukaryota</taxon>
        <taxon>Viridiplantae</taxon>
        <taxon>Streptophyta</taxon>
        <taxon>Embryophyta</taxon>
        <taxon>Tracheophyta</taxon>
        <taxon>Spermatophyta</taxon>
        <taxon>Magnoliopsida</taxon>
        <taxon>eudicotyledons</taxon>
        <taxon>Gunneridae</taxon>
        <taxon>Pentapetalae</taxon>
        <taxon>asterids</taxon>
        <taxon>lamiids</taxon>
        <taxon>Solanales</taxon>
        <taxon>Convolvulaceae</taxon>
        <taxon>Cuscuteae</taxon>
        <taxon>Cuscuta</taxon>
        <taxon>Cuscuta subgen. Grammica</taxon>
        <taxon>Cuscuta sect. Cleistogrammica</taxon>
    </lineage>
</organism>
<dbReference type="EMBL" id="OOIL02003369">
    <property type="protein sequence ID" value="VFQ87618.1"/>
    <property type="molecule type" value="Genomic_DNA"/>
</dbReference>
<accession>A0A484MHP3</accession>
<reference evidence="2 3" key="1">
    <citation type="submission" date="2018-04" db="EMBL/GenBank/DDBJ databases">
        <authorList>
            <person name="Vogel A."/>
        </authorList>
    </citation>
    <scope>NUCLEOTIDE SEQUENCE [LARGE SCALE GENOMIC DNA]</scope>
</reference>
<dbReference type="AlphaFoldDB" id="A0A484MHP3"/>